<dbReference type="Pfam" id="PF13639">
    <property type="entry name" value="zf-RING_2"/>
    <property type="match status" value="1"/>
</dbReference>
<keyword evidence="1" id="KW-0479">Metal-binding</keyword>
<dbReference type="Gene3D" id="3.30.40.10">
    <property type="entry name" value="Zinc/RING finger domain, C3HC4 (zinc finger)"/>
    <property type="match status" value="1"/>
</dbReference>
<dbReference type="GO" id="GO:0006511">
    <property type="term" value="P:ubiquitin-dependent protein catabolic process"/>
    <property type="evidence" value="ECO:0007669"/>
    <property type="project" value="TreeGrafter"/>
</dbReference>
<dbReference type="SMART" id="SM00184">
    <property type="entry name" value="RING"/>
    <property type="match status" value="1"/>
</dbReference>
<accession>A0A0A8ZD86</accession>
<dbReference type="SUPFAM" id="SSF57850">
    <property type="entry name" value="RING/U-box"/>
    <property type="match status" value="1"/>
</dbReference>
<evidence type="ECO:0000256" key="1">
    <source>
        <dbReference type="ARBA" id="ARBA00022723"/>
    </source>
</evidence>
<evidence type="ECO:0000256" key="3">
    <source>
        <dbReference type="ARBA" id="ARBA00022833"/>
    </source>
</evidence>
<dbReference type="InterPro" id="IPR001841">
    <property type="entry name" value="Znf_RING"/>
</dbReference>
<keyword evidence="3" id="KW-0862">Zinc</keyword>
<dbReference type="InterPro" id="IPR051834">
    <property type="entry name" value="RING_finger_E3_ligase"/>
</dbReference>
<organism evidence="6">
    <name type="scientific">Arundo donax</name>
    <name type="common">Giant reed</name>
    <name type="synonym">Donax arundinaceus</name>
    <dbReference type="NCBI Taxonomy" id="35708"/>
    <lineage>
        <taxon>Eukaryota</taxon>
        <taxon>Viridiplantae</taxon>
        <taxon>Streptophyta</taxon>
        <taxon>Embryophyta</taxon>
        <taxon>Tracheophyta</taxon>
        <taxon>Spermatophyta</taxon>
        <taxon>Magnoliopsida</taxon>
        <taxon>Liliopsida</taxon>
        <taxon>Poales</taxon>
        <taxon>Poaceae</taxon>
        <taxon>PACMAD clade</taxon>
        <taxon>Arundinoideae</taxon>
        <taxon>Arundineae</taxon>
        <taxon>Arundo</taxon>
    </lineage>
</organism>
<feature type="domain" description="RING-type" evidence="5">
    <location>
        <begin position="117"/>
        <end position="158"/>
    </location>
</feature>
<dbReference type="GO" id="GO:0005634">
    <property type="term" value="C:nucleus"/>
    <property type="evidence" value="ECO:0007669"/>
    <property type="project" value="TreeGrafter"/>
</dbReference>
<evidence type="ECO:0000256" key="2">
    <source>
        <dbReference type="ARBA" id="ARBA00022771"/>
    </source>
</evidence>
<dbReference type="InterPro" id="IPR013083">
    <property type="entry name" value="Znf_RING/FYVE/PHD"/>
</dbReference>
<evidence type="ECO:0000259" key="5">
    <source>
        <dbReference type="PROSITE" id="PS50089"/>
    </source>
</evidence>
<dbReference type="EMBL" id="GBRH01265053">
    <property type="protein sequence ID" value="JAD32842.1"/>
    <property type="molecule type" value="Transcribed_RNA"/>
</dbReference>
<proteinExistence type="predicted"/>
<reference evidence="6" key="2">
    <citation type="journal article" date="2015" name="Data Brief">
        <title>Shoot transcriptome of the giant reed, Arundo donax.</title>
        <authorList>
            <person name="Barrero R.A."/>
            <person name="Guerrero F.D."/>
            <person name="Moolhuijzen P."/>
            <person name="Goolsby J.A."/>
            <person name="Tidwell J."/>
            <person name="Bellgard S.E."/>
            <person name="Bellgard M.I."/>
        </authorList>
    </citation>
    <scope>NUCLEOTIDE SEQUENCE</scope>
    <source>
        <tissue evidence="6">Shoot tissue taken approximately 20 cm above the soil surface</tissue>
    </source>
</reference>
<dbReference type="AlphaFoldDB" id="A0A0A8ZD86"/>
<dbReference type="PROSITE" id="PS50089">
    <property type="entry name" value="ZF_RING_2"/>
    <property type="match status" value="1"/>
</dbReference>
<dbReference type="PANTHER" id="PTHR45931">
    <property type="entry name" value="SI:CH211-59O9.10"/>
    <property type="match status" value="1"/>
</dbReference>
<reference evidence="6" key="1">
    <citation type="submission" date="2014-09" db="EMBL/GenBank/DDBJ databases">
        <authorList>
            <person name="Magalhaes I.L.F."/>
            <person name="Oliveira U."/>
            <person name="Santos F.R."/>
            <person name="Vidigal T.H.D.A."/>
            <person name="Brescovit A.D."/>
            <person name="Santos A.J."/>
        </authorList>
    </citation>
    <scope>NUCLEOTIDE SEQUENCE</scope>
    <source>
        <tissue evidence="6">Shoot tissue taken approximately 20 cm above the soil surface</tissue>
    </source>
</reference>
<protein>
    <recommendedName>
        <fullName evidence="5">RING-type domain-containing protein</fullName>
    </recommendedName>
</protein>
<evidence type="ECO:0000313" key="6">
    <source>
        <dbReference type="EMBL" id="JAD32842.1"/>
    </source>
</evidence>
<dbReference type="GO" id="GO:0061630">
    <property type="term" value="F:ubiquitin protein ligase activity"/>
    <property type="evidence" value="ECO:0007669"/>
    <property type="project" value="TreeGrafter"/>
</dbReference>
<dbReference type="PANTHER" id="PTHR45931:SF23">
    <property type="entry name" value="OS12G0134500 PROTEIN"/>
    <property type="match status" value="1"/>
</dbReference>
<evidence type="ECO:0000256" key="4">
    <source>
        <dbReference type="PROSITE-ProRule" id="PRU00175"/>
    </source>
</evidence>
<dbReference type="GO" id="GO:0008270">
    <property type="term" value="F:zinc ion binding"/>
    <property type="evidence" value="ECO:0007669"/>
    <property type="project" value="UniProtKB-KW"/>
</dbReference>
<keyword evidence="2 4" id="KW-0863">Zinc-finger</keyword>
<name>A0A0A8ZD86_ARUDO</name>
<sequence>MDSEAVLLRCNACPRLQIGNHSFRVPSSYDSIPPVVSRALVAYMDGDAEEPWRQARLHLSRRYMLRWMREQDEATVTRDHEAHGHEDGGGFCGVPASKKAMVALHMPAVGDTREENCALCLEDFKEGDKLRMMPCSHIFHQPCIFDWLLINRLCRICRFVMPSADEQRLLDEQAACGQARNENNPPSLV</sequence>